<name>A0A812MXD3_9DINO</name>
<sequence>MGHAQWNGFSFKFGDTASVETLVLRFAGQEHDLVRTFQELLYGLLVAKPADPHKHVQEHLSKARKLAVPSDDMDPHFAIVGLDERDIDTDEDREHGKICSPLYRVARGGDDSDATDEGPSPARISHKVPSKRRELSKRSELQRYKLTRELSTTWTAPPRVLCVTRRHLRKGKYVDFLGEYHLDLIQENGGAAIMIPRTALTVPALAEYLPMDGLLVVEGNDISDEVLNKYGCSAPDRLDGEDAMKWASDTEFDVPKDQLEFALMRLALDSGCPILSLCRGSQMLNVLRGGTLIGDIEKEVPNAVVHLKDASDPSYDSHRHPIRVLPNTPLASWFDKTLIDTDELSVNSYHHQGVRTLGKGLKPMAYAPDGVLEGFFDEQYNPSKGRFMVGLQFHPERMMDDYPGCKIVYEDFLTACKNFRKSRNF</sequence>
<evidence type="ECO:0000313" key="3">
    <source>
        <dbReference type="Proteomes" id="UP000601435"/>
    </source>
</evidence>
<dbReference type="SUPFAM" id="SSF52317">
    <property type="entry name" value="Class I glutamine amidotransferase-like"/>
    <property type="match status" value="1"/>
</dbReference>
<organism evidence="2 3">
    <name type="scientific">Symbiodinium necroappetens</name>
    <dbReference type="NCBI Taxonomy" id="1628268"/>
    <lineage>
        <taxon>Eukaryota</taxon>
        <taxon>Sar</taxon>
        <taxon>Alveolata</taxon>
        <taxon>Dinophyceae</taxon>
        <taxon>Suessiales</taxon>
        <taxon>Symbiodiniaceae</taxon>
        <taxon>Symbiodinium</taxon>
    </lineage>
</organism>
<keyword evidence="3" id="KW-1185">Reference proteome</keyword>
<dbReference type="PROSITE" id="PS51273">
    <property type="entry name" value="GATASE_TYPE_1"/>
    <property type="match status" value="1"/>
</dbReference>
<dbReference type="Proteomes" id="UP000601435">
    <property type="component" value="Unassembled WGS sequence"/>
</dbReference>
<dbReference type="GO" id="GO:0005829">
    <property type="term" value="C:cytosol"/>
    <property type="evidence" value="ECO:0007669"/>
    <property type="project" value="TreeGrafter"/>
</dbReference>
<evidence type="ECO:0000313" key="2">
    <source>
        <dbReference type="EMBL" id="CAE7270651.1"/>
    </source>
</evidence>
<dbReference type="PANTHER" id="PTHR43235">
    <property type="entry name" value="GLUTAMINE AMIDOTRANSFERASE PB2B2.05-RELATED"/>
    <property type="match status" value="1"/>
</dbReference>
<dbReference type="InterPro" id="IPR044668">
    <property type="entry name" value="PuuD-like"/>
</dbReference>
<dbReference type="PANTHER" id="PTHR43235:SF1">
    <property type="entry name" value="GLUTAMINE AMIDOTRANSFERASE PB2B2.05-RELATED"/>
    <property type="match status" value="1"/>
</dbReference>
<dbReference type="AlphaFoldDB" id="A0A812MXD3"/>
<proteinExistence type="predicted"/>
<evidence type="ECO:0000256" key="1">
    <source>
        <dbReference type="SAM" id="MobiDB-lite"/>
    </source>
</evidence>
<protein>
    <submittedName>
        <fullName evidence="2">GAT1_2.1 protein</fullName>
    </submittedName>
</protein>
<dbReference type="GO" id="GO:0016811">
    <property type="term" value="F:hydrolase activity, acting on carbon-nitrogen (but not peptide) bonds, in linear amides"/>
    <property type="evidence" value="ECO:0007669"/>
    <property type="project" value="InterPro"/>
</dbReference>
<accession>A0A812MXD3</accession>
<dbReference type="Gene3D" id="3.40.50.880">
    <property type="match status" value="1"/>
</dbReference>
<feature type="region of interest" description="Disordered" evidence="1">
    <location>
        <begin position="108"/>
        <end position="139"/>
    </location>
</feature>
<reference evidence="2" key="1">
    <citation type="submission" date="2021-02" db="EMBL/GenBank/DDBJ databases">
        <authorList>
            <person name="Dougan E. K."/>
            <person name="Rhodes N."/>
            <person name="Thang M."/>
            <person name="Chan C."/>
        </authorList>
    </citation>
    <scope>NUCLEOTIDE SEQUENCE</scope>
</reference>
<dbReference type="Pfam" id="PF07722">
    <property type="entry name" value="Peptidase_C26"/>
    <property type="match status" value="1"/>
</dbReference>
<dbReference type="EMBL" id="CAJNJA010011331">
    <property type="protein sequence ID" value="CAE7270651.1"/>
    <property type="molecule type" value="Genomic_DNA"/>
</dbReference>
<comment type="caution">
    <text evidence="2">The sequence shown here is derived from an EMBL/GenBank/DDBJ whole genome shotgun (WGS) entry which is preliminary data.</text>
</comment>
<dbReference type="InterPro" id="IPR011697">
    <property type="entry name" value="Peptidase_C26"/>
</dbReference>
<dbReference type="OrthoDB" id="1724632at2759"/>
<gene>
    <name evidence="2" type="primary">GAT1_2.1</name>
    <name evidence="2" type="ORF">SNEC2469_LOCUS6476</name>
</gene>
<dbReference type="InterPro" id="IPR029062">
    <property type="entry name" value="Class_I_gatase-like"/>
</dbReference>